<comment type="caution">
    <text evidence="1">The sequence shown here is derived from an EMBL/GenBank/DDBJ whole genome shotgun (WGS) entry which is preliminary data.</text>
</comment>
<dbReference type="EMBL" id="JAHDYR010000016">
    <property type="protein sequence ID" value="KAG9394169.1"/>
    <property type="molecule type" value="Genomic_DNA"/>
</dbReference>
<name>A0A8J6B6L8_9EUKA</name>
<dbReference type="SUPFAM" id="SSF50978">
    <property type="entry name" value="WD40 repeat-like"/>
    <property type="match status" value="1"/>
</dbReference>
<protein>
    <submittedName>
        <fullName evidence="1">Uncharacterized protein</fullName>
    </submittedName>
</protein>
<gene>
    <name evidence="1" type="ORF">J8273_4271</name>
</gene>
<reference evidence="1" key="1">
    <citation type="submission" date="2021-05" db="EMBL/GenBank/DDBJ databases">
        <title>A free-living protist that lacks canonical eukaryotic 1 DNA replication and segregation systems.</title>
        <authorList>
            <person name="Salas-Leiva D.E."/>
            <person name="Tromer E.C."/>
            <person name="Curtis B.A."/>
            <person name="Jerlstrom-Hultqvist J."/>
            <person name="Kolisko M."/>
            <person name="Yi Z."/>
            <person name="Salas-Leiva J.S."/>
            <person name="Gallot-Lavallee L."/>
            <person name="Kops G.J.P.L."/>
            <person name="Archibald J.M."/>
            <person name="Simpson A.G.B."/>
            <person name="Roger A.J."/>
        </authorList>
    </citation>
    <scope>NUCLEOTIDE SEQUENCE</scope>
    <source>
        <strain evidence="1">BICM</strain>
    </source>
</reference>
<accession>A0A8J6B6L8</accession>
<organism evidence="1 2">
    <name type="scientific">Carpediemonas membranifera</name>
    <dbReference type="NCBI Taxonomy" id="201153"/>
    <lineage>
        <taxon>Eukaryota</taxon>
        <taxon>Metamonada</taxon>
        <taxon>Carpediemonas-like organisms</taxon>
        <taxon>Carpediemonas</taxon>
    </lineage>
</organism>
<sequence>MEGLEIELCWPVELSAAQINLLTQCISDALHRNKLVAYESPLIAIALQEKILIGRIEEGSVVQFTLADLPPSSTGDVSALRWHHRRDSKAAEPAVQVEGRRRRRQAVIDVDYDDYTLFAGYSGGHIAIFSASGTLKPTSPMRLHHSPVIGISFSKCYRTAVCYHQTGLVIRLHLDSDPSMVTEYDKWMPGRNERVEDSMAFGRQDRVATVGMRPSLCVSELDPSVETESVASRIGRSMLSFAKKLIHEEDAFSLPDGTQLGRKKKEEAQGVRPSVVRWYNDAFTHIAGAHCWCGGGADTIAVWGVLEGSGPAVGLADGQTGDLIDLHETQETVDLAFAIKDTVIAESSGKVFTVRHGTRSLVEGAAGLFAVDGADALLLRGSSPAVLWKMNVG</sequence>
<evidence type="ECO:0000313" key="2">
    <source>
        <dbReference type="Proteomes" id="UP000717585"/>
    </source>
</evidence>
<dbReference type="Proteomes" id="UP000717585">
    <property type="component" value="Unassembled WGS sequence"/>
</dbReference>
<proteinExistence type="predicted"/>
<keyword evidence="2" id="KW-1185">Reference proteome</keyword>
<evidence type="ECO:0000313" key="1">
    <source>
        <dbReference type="EMBL" id="KAG9394169.1"/>
    </source>
</evidence>
<dbReference type="AlphaFoldDB" id="A0A8J6B6L8"/>
<dbReference type="InterPro" id="IPR036322">
    <property type="entry name" value="WD40_repeat_dom_sf"/>
</dbReference>